<organism evidence="1 2">
    <name type="scientific">Malaciobacter marinus</name>
    <dbReference type="NCBI Taxonomy" id="505249"/>
    <lineage>
        <taxon>Bacteria</taxon>
        <taxon>Pseudomonadati</taxon>
        <taxon>Campylobacterota</taxon>
        <taxon>Epsilonproteobacteria</taxon>
        <taxon>Campylobacterales</taxon>
        <taxon>Arcobacteraceae</taxon>
        <taxon>Malaciobacter</taxon>
    </lineage>
</organism>
<dbReference type="RefSeq" id="WP_104411991.1">
    <property type="nucleotide sequence ID" value="NZ_PTIW01000007.1"/>
</dbReference>
<dbReference type="AlphaFoldDB" id="A0AB36ZZY7"/>
<evidence type="ECO:0000313" key="1">
    <source>
        <dbReference type="EMBL" id="PPK61822.1"/>
    </source>
</evidence>
<evidence type="ECO:0008006" key="3">
    <source>
        <dbReference type="Google" id="ProtNLM"/>
    </source>
</evidence>
<reference evidence="1 2" key="1">
    <citation type="submission" date="2018-02" db="EMBL/GenBank/DDBJ databases">
        <title>Subsurface microbial communities from deep shales in Ohio and West Virginia, USA.</title>
        <authorList>
            <person name="Wrighton K."/>
        </authorList>
    </citation>
    <scope>NUCLEOTIDE SEQUENCE [LARGE SCALE GENOMIC DNA]</scope>
    <source>
        <strain evidence="1 2">MARC-MIP3H16</strain>
    </source>
</reference>
<accession>A0AB36ZZY7</accession>
<comment type="caution">
    <text evidence="1">The sequence shown here is derived from an EMBL/GenBank/DDBJ whole genome shotgun (WGS) entry which is preliminary data.</text>
</comment>
<name>A0AB36ZZY7_9BACT</name>
<dbReference type="EMBL" id="PTIW01000007">
    <property type="protein sequence ID" value="PPK61822.1"/>
    <property type="molecule type" value="Genomic_DNA"/>
</dbReference>
<gene>
    <name evidence="1" type="ORF">B0F89_10758</name>
</gene>
<dbReference type="Proteomes" id="UP000239861">
    <property type="component" value="Unassembled WGS sequence"/>
</dbReference>
<proteinExistence type="predicted"/>
<protein>
    <recommendedName>
        <fullName evidence="3">ATP-binding protein</fullName>
    </recommendedName>
</protein>
<sequence>MIQTIFLKENEKNIFGSLQNQGIDTSKFEKHFIDLFNKIYNNEVGYYIFEQDEQIYKIIILPKTIDEKSSTAQKEFVDYLLHYHRVNNKYKFDKTKQIPNSLLSLAFEGNNQDKNNSHNPIEEFEYYKYKSILESIEAFFKRHKNYKKVHIDYKSQDIKYKLNLSKNIKELDKTKIHQTQSIEMMYSQIATITNGALKLFAKRRIDIIKDAEYKKLLVQETKKVISFIAKKYPIDKSYKFSLSKLNNSKTTKLYSKKSDTKLLLVDIKSLFGFEQMYEDNNLYVNNRYDLTTTSFFIDPILFYEWYVYDILKDFAEDKKYKILFDKDEDNKTTIKYELVSQKFEKDKDRSSNPDYILIDEEKNIKVVLDAKWKNIEKLGDIKSSDFLKLKHDASLLENSHKTIPYLIYPNYLSDEDKISISKDDNQAFNFGSLQIDMDFNKESNSINFRYDFEKIEKQLKKESQEKKVQKILEDFKSQLDDKRTELITKLLNSEDLEDKEDLFNNLDNQLLESSKLLSNQLIGEKLPNEIEQILKDYDETLSDISKDFLKSSGLIYNYYKKKNYKYFDYSMPASGLWKLVERELNTSFVWYVRIQKRVCDSTCPWTSLFTRKDKITHEIEKGKTVKLNQFHYSKDELQGVMLGGINLLLKDNDILNYFNTFINIDDYITSDIIKNISTIRNENAHIKAMNLEKFEELYKLLFKDGNINKLLEMKGIIRNKIESL</sequence>
<evidence type="ECO:0000313" key="2">
    <source>
        <dbReference type="Proteomes" id="UP000239861"/>
    </source>
</evidence>